<keyword evidence="4" id="KW-0479">Metal-binding</keyword>
<dbReference type="Proteomes" id="UP000660745">
    <property type="component" value="Unassembled WGS sequence"/>
</dbReference>
<evidence type="ECO:0000256" key="1">
    <source>
        <dbReference type="ARBA" id="ARBA00001974"/>
    </source>
</evidence>
<proteinExistence type="predicted"/>
<evidence type="ECO:0000256" key="5">
    <source>
        <dbReference type="ARBA" id="ARBA00023002"/>
    </source>
</evidence>
<dbReference type="GO" id="GO:0016491">
    <property type="term" value="F:oxidoreductase activity"/>
    <property type="evidence" value="ECO:0007669"/>
    <property type="project" value="UniProtKB-KW"/>
</dbReference>
<reference evidence="10" key="2">
    <citation type="submission" date="2020-09" db="EMBL/GenBank/DDBJ databases">
        <authorList>
            <person name="Sun Q."/>
            <person name="Zhou Y."/>
        </authorList>
    </citation>
    <scope>NUCLEOTIDE SEQUENCE</scope>
    <source>
        <strain evidence="10">CGMCC 4.7430</strain>
    </source>
</reference>
<dbReference type="Pfam" id="PF00111">
    <property type="entry name" value="Fer2"/>
    <property type="match status" value="1"/>
</dbReference>
<protein>
    <submittedName>
        <fullName evidence="10">Ferredoxin</fullName>
    </submittedName>
</protein>
<dbReference type="CDD" id="cd00207">
    <property type="entry name" value="fer2"/>
    <property type="match status" value="1"/>
</dbReference>
<dbReference type="AlphaFoldDB" id="A0A918AAV2"/>
<evidence type="ECO:0000259" key="9">
    <source>
        <dbReference type="PROSITE" id="PS51384"/>
    </source>
</evidence>
<keyword evidence="3" id="KW-0001">2Fe-2S</keyword>
<keyword evidence="7" id="KW-0411">Iron-sulfur</keyword>
<accession>A0A918AAV2</accession>
<evidence type="ECO:0000256" key="6">
    <source>
        <dbReference type="ARBA" id="ARBA00023004"/>
    </source>
</evidence>
<dbReference type="EMBL" id="BMNK01000014">
    <property type="protein sequence ID" value="GGP13345.1"/>
    <property type="molecule type" value="Genomic_DNA"/>
</dbReference>
<dbReference type="InterPro" id="IPR017938">
    <property type="entry name" value="Riboflavin_synthase-like_b-brl"/>
</dbReference>
<dbReference type="GO" id="GO:0051537">
    <property type="term" value="F:2 iron, 2 sulfur cluster binding"/>
    <property type="evidence" value="ECO:0007669"/>
    <property type="project" value="UniProtKB-KW"/>
</dbReference>
<dbReference type="InterPro" id="IPR050415">
    <property type="entry name" value="MRET"/>
</dbReference>
<dbReference type="PANTHER" id="PTHR47354">
    <property type="entry name" value="NADH OXIDOREDUCTASE HCR"/>
    <property type="match status" value="1"/>
</dbReference>
<dbReference type="PROSITE" id="PS51384">
    <property type="entry name" value="FAD_FR"/>
    <property type="match status" value="1"/>
</dbReference>
<dbReference type="SUPFAM" id="SSF54292">
    <property type="entry name" value="2Fe-2S ferredoxin-like"/>
    <property type="match status" value="1"/>
</dbReference>
<keyword evidence="6" id="KW-0408">Iron</keyword>
<dbReference type="PROSITE" id="PS51085">
    <property type="entry name" value="2FE2S_FER_2"/>
    <property type="match status" value="1"/>
</dbReference>
<keyword evidence="2" id="KW-0285">Flavoprotein</keyword>
<dbReference type="InterPro" id="IPR012675">
    <property type="entry name" value="Beta-grasp_dom_sf"/>
</dbReference>
<dbReference type="SUPFAM" id="SSF63380">
    <property type="entry name" value="Riboflavin synthase domain-like"/>
    <property type="match status" value="1"/>
</dbReference>
<dbReference type="Gene3D" id="3.40.50.80">
    <property type="entry name" value="Nucleotide-binding domain of ferredoxin-NADP reductase (FNR) module"/>
    <property type="match status" value="1"/>
</dbReference>
<dbReference type="CDD" id="cd06185">
    <property type="entry name" value="PDR_like"/>
    <property type="match status" value="1"/>
</dbReference>
<dbReference type="GO" id="GO:0046872">
    <property type="term" value="F:metal ion binding"/>
    <property type="evidence" value="ECO:0007669"/>
    <property type="project" value="UniProtKB-KW"/>
</dbReference>
<gene>
    <name evidence="10" type="ORF">GCM10012278_64740</name>
</gene>
<dbReference type="SUPFAM" id="SSF52343">
    <property type="entry name" value="Ferredoxin reductase-like, C-terminal NADP-linked domain"/>
    <property type="match status" value="1"/>
</dbReference>
<keyword evidence="11" id="KW-1185">Reference proteome</keyword>
<organism evidence="10 11">
    <name type="scientific">Nonomuraea glycinis</name>
    <dbReference type="NCBI Taxonomy" id="2047744"/>
    <lineage>
        <taxon>Bacteria</taxon>
        <taxon>Bacillati</taxon>
        <taxon>Actinomycetota</taxon>
        <taxon>Actinomycetes</taxon>
        <taxon>Streptosporangiales</taxon>
        <taxon>Streptosporangiaceae</taxon>
        <taxon>Nonomuraea</taxon>
    </lineage>
</organism>
<dbReference type="InterPro" id="IPR036010">
    <property type="entry name" value="2Fe-2S_ferredoxin-like_sf"/>
</dbReference>
<comment type="cofactor">
    <cofactor evidence="1">
        <name>FAD</name>
        <dbReference type="ChEBI" id="CHEBI:57692"/>
    </cofactor>
</comment>
<dbReference type="Gene3D" id="2.40.30.10">
    <property type="entry name" value="Translation factors"/>
    <property type="match status" value="1"/>
</dbReference>
<dbReference type="RefSeq" id="WP_189142547.1">
    <property type="nucleotide sequence ID" value="NZ_BMNK01000014.1"/>
</dbReference>
<evidence type="ECO:0000256" key="2">
    <source>
        <dbReference type="ARBA" id="ARBA00022630"/>
    </source>
</evidence>
<dbReference type="InterPro" id="IPR001041">
    <property type="entry name" value="2Fe-2S_ferredoxin-type"/>
</dbReference>
<evidence type="ECO:0000313" key="11">
    <source>
        <dbReference type="Proteomes" id="UP000660745"/>
    </source>
</evidence>
<dbReference type="InterPro" id="IPR039261">
    <property type="entry name" value="FNR_nucleotide-bd"/>
</dbReference>
<dbReference type="InterPro" id="IPR006058">
    <property type="entry name" value="2Fe2S_fd_BS"/>
</dbReference>
<evidence type="ECO:0000313" key="10">
    <source>
        <dbReference type="EMBL" id="GGP13345.1"/>
    </source>
</evidence>
<evidence type="ECO:0000256" key="7">
    <source>
        <dbReference type="ARBA" id="ARBA00023014"/>
    </source>
</evidence>
<keyword evidence="5" id="KW-0560">Oxidoreductase</keyword>
<comment type="caution">
    <text evidence="10">The sequence shown here is derived from an EMBL/GenBank/DDBJ whole genome shotgun (WGS) entry which is preliminary data.</text>
</comment>
<dbReference type="PROSITE" id="PS00197">
    <property type="entry name" value="2FE2S_FER_1"/>
    <property type="match status" value="1"/>
</dbReference>
<name>A0A918AAV2_9ACTN</name>
<dbReference type="PANTHER" id="PTHR47354:SF1">
    <property type="entry name" value="CARNITINE MONOOXYGENASE REDUCTASE SUBUNIT"/>
    <property type="match status" value="1"/>
</dbReference>
<sequence length="315" mass="33319">MAGVDAELVLLVRAMRWESEGVLSVTLEDPGGELPAWEPGAHIDVELPGLTRQFSLCGDPADRTSYRIAVLHEPESRGGSQYVHTGLRPGDQVTVRGPRNHFALEPAERYLFVAGGIGITPILPMVAGAEAQGAEWALAYGGRSRSSLAFLGELAEYGDRVSVLPQDECGLLDLDGLLADLPAGTAVYCCGPGGLLDAVEARSAGWPEGALHLERFRAKEFVAEGDDQPFELVCESSGVTVTVPPGESAVDVLEEAGVFVSSACREGICGTCEVKVLDGVPDHRDWVLSPADQESGNTVLLCVSRARGDRLVVDA</sequence>
<reference evidence="10" key="1">
    <citation type="journal article" date="2014" name="Int. J. Syst. Evol. Microbiol.">
        <title>Complete genome sequence of Corynebacterium casei LMG S-19264T (=DSM 44701T), isolated from a smear-ripened cheese.</title>
        <authorList>
            <consortium name="US DOE Joint Genome Institute (JGI-PGF)"/>
            <person name="Walter F."/>
            <person name="Albersmeier A."/>
            <person name="Kalinowski J."/>
            <person name="Ruckert C."/>
        </authorList>
    </citation>
    <scope>NUCLEOTIDE SEQUENCE</scope>
    <source>
        <strain evidence="10">CGMCC 4.7430</strain>
    </source>
</reference>
<dbReference type="InterPro" id="IPR017927">
    <property type="entry name" value="FAD-bd_FR_type"/>
</dbReference>
<feature type="domain" description="2Fe-2S ferredoxin-type" evidence="8">
    <location>
        <begin position="228"/>
        <end position="315"/>
    </location>
</feature>
<evidence type="ECO:0000259" key="8">
    <source>
        <dbReference type="PROSITE" id="PS51085"/>
    </source>
</evidence>
<dbReference type="Gene3D" id="3.10.20.30">
    <property type="match status" value="1"/>
</dbReference>
<evidence type="ECO:0000256" key="3">
    <source>
        <dbReference type="ARBA" id="ARBA00022714"/>
    </source>
</evidence>
<evidence type="ECO:0000256" key="4">
    <source>
        <dbReference type="ARBA" id="ARBA00022723"/>
    </source>
</evidence>
<feature type="domain" description="FAD-binding FR-type" evidence="9">
    <location>
        <begin position="5"/>
        <end position="105"/>
    </location>
</feature>
<dbReference type="PRINTS" id="PR00409">
    <property type="entry name" value="PHDIOXRDTASE"/>
</dbReference>